<sequence length="175" mass="20124">MLKRITDLITVEHNKAMKTVKKLSIENSFGQLEKIATCITVGNGTINREIETYLLTKKGIIQMKDKLNYNNNQESELGILEYLKYIPKLLEKIEALEKEIASIKDAVVPELDLTRASGVIKYLNISKSTLDRKIREGELKKGIHFIQNGIGENRRYIPTAIQEYKKNKNKFKVKE</sequence>
<dbReference type="EMBL" id="CP053835">
    <property type="protein sequence ID" value="QKF77166.1"/>
    <property type="molecule type" value="Genomic_DNA"/>
</dbReference>
<keyword evidence="2" id="KW-1185">Reference proteome</keyword>
<name>A0AAE7E6N3_9BACT</name>
<dbReference type="KEGG" id="adz:ADFLV_1132"/>
<proteinExistence type="predicted"/>
<organism evidence="1 2">
    <name type="scientific">Arcobacter defluvii</name>
    <dbReference type="NCBI Taxonomy" id="873191"/>
    <lineage>
        <taxon>Bacteria</taxon>
        <taxon>Pseudomonadati</taxon>
        <taxon>Campylobacterota</taxon>
        <taxon>Epsilonproteobacteria</taxon>
        <taxon>Campylobacterales</taxon>
        <taxon>Arcobacteraceae</taxon>
        <taxon>Arcobacter</taxon>
    </lineage>
</organism>
<dbReference type="Proteomes" id="UP000503313">
    <property type="component" value="Chromosome"/>
</dbReference>
<gene>
    <name evidence="1" type="ORF">ADFLV_1132</name>
</gene>
<evidence type="ECO:0000313" key="1">
    <source>
        <dbReference type="EMBL" id="QKF77166.1"/>
    </source>
</evidence>
<dbReference type="AlphaFoldDB" id="A0AAE7E6N3"/>
<protein>
    <submittedName>
        <fullName evidence="1">Uncharacterized protein</fullName>
    </submittedName>
</protein>
<evidence type="ECO:0000313" key="2">
    <source>
        <dbReference type="Proteomes" id="UP000503313"/>
    </source>
</evidence>
<accession>A0AAE7E6N3</accession>
<reference evidence="1 2" key="1">
    <citation type="submission" date="2020-05" db="EMBL/GenBank/DDBJ databases">
        <title>Complete genome sequencing of Campylobacter and Arcobacter type strains.</title>
        <authorList>
            <person name="Miller W.G."/>
            <person name="Yee E."/>
        </authorList>
    </citation>
    <scope>NUCLEOTIDE SEQUENCE [LARGE SCALE GENOMIC DNA]</scope>
    <source>
        <strain evidence="1 2">LMG 25694</strain>
    </source>
</reference>
<dbReference type="RefSeq" id="WP_129011110.1">
    <property type="nucleotide sequence ID" value="NZ_CP053835.1"/>
</dbReference>